<comment type="subcellular location">
    <subcellularLocation>
        <location evidence="1">Secreted</location>
    </subcellularLocation>
</comment>
<dbReference type="EMBL" id="RPEM01000002">
    <property type="protein sequence ID" value="TGD44586.1"/>
    <property type="molecule type" value="Genomic_DNA"/>
</dbReference>
<keyword evidence="5" id="KW-1185">Reference proteome</keyword>
<name>A0ABY2KQY3_9RHOB</name>
<evidence type="ECO:0000256" key="1">
    <source>
        <dbReference type="ARBA" id="ARBA00004613"/>
    </source>
</evidence>
<evidence type="ECO:0000313" key="5">
    <source>
        <dbReference type="Proteomes" id="UP000297741"/>
    </source>
</evidence>
<dbReference type="Gene3D" id="2.150.10.10">
    <property type="entry name" value="Serralysin-like metalloprotease, C-terminal"/>
    <property type="match status" value="3"/>
</dbReference>
<dbReference type="InterPro" id="IPR001343">
    <property type="entry name" value="Hemolysn_Ca-bd"/>
</dbReference>
<evidence type="ECO:0008006" key="6">
    <source>
        <dbReference type="Google" id="ProtNLM"/>
    </source>
</evidence>
<dbReference type="InterPro" id="IPR011049">
    <property type="entry name" value="Serralysin-like_metalloprot_C"/>
</dbReference>
<keyword evidence="2" id="KW-0964">Secreted</keyword>
<evidence type="ECO:0000256" key="3">
    <source>
        <dbReference type="SAM" id="MobiDB-lite"/>
    </source>
</evidence>
<dbReference type="PANTHER" id="PTHR38340">
    <property type="entry name" value="S-LAYER PROTEIN"/>
    <property type="match status" value="1"/>
</dbReference>
<dbReference type="InterPro" id="IPR050557">
    <property type="entry name" value="RTX_toxin/Mannuronan_C5-epim"/>
</dbReference>
<protein>
    <recommendedName>
        <fullName evidence="6">Calcium-binding protein</fullName>
    </recommendedName>
</protein>
<dbReference type="Pfam" id="PF00353">
    <property type="entry name" value="HemolysinCabind"/>
    <property type="match status" value="3"/>
</dbReference>
<evidence type="ECO:0000256" key="2">
    <source>
        <dbReference type="ARBA" id="ARBA00022525"/>
    </source>
</evidence>
<dbReference type="InterPro" id="IPR018511">
    <property type="entry name" value="Hemolysin-typ_Ca-bd_CS"/>
</dbReference>
<dbReference type="SUPFAM" id="SSF51120">
    <property type="entry name" value="beta-Roll"/>
    <property type="match status" value="3"/>
</dbReference>
<feature type="region of interest" description="Disordered" evidence="3">
    <location>
        <begin position="24"/>
        <end position="47"/>
    </location>
</feature>
<dbReference type="PRINTS" id="PR00313">
    <property type="entry name" value="CABNDNGRPT"/>
</dbReference>
<proteinExistence type="predicted"/>
<reference evidence="4 5" key="1">
    <citation type="submission" date="2018-11" db="EMBL/GenBank/DDBJ databases">
        <title>Tabrizicola sp. isolated from sediment of alpine lake.</title>
        <authorList>
            <person name="Liu Z."/>
        </authorList>
    </citation>
    <scope>NUCLEOTIDE SEQUENCE [LARGE SCALE GENOMIC DNA]</scope>
    <source>
        <strain evidence="4 5">DRYC-M-16</strain>
    </source>
</reference>
<sequence>MELPVELLLLLPLLLVGGLVFGGGNDDDDSPPDEAEEVQAGTSGPDLLLGDSGADLIHGLEGDDVLHGDAGPDRLNGGVGNDILLGGAGDDVLSGSLGRDMLIGGAGNDLLYGGFGADVLIGSSGSDSLLGGEGADTLIGLEYDLIAEELSEVADEIEALVRDSGLPAADLIAARIGEGVISGNPAERGPDVLDGGAGNDVLIGDDGDTLTGGEGVDEFVIAWRDGEDASLITDFDHQTETLTLLLADPDAATILIQADGPTDSVLLVNGEAVVRLAGQTAAALAVNPSAWLFRAEI</sequence>
<dbReference type="PANTHER" id="PTHR38340:SF1">
    <property type="entry name" value="S-LAYER PROTEIN"/>
    <property type="match status" value="1"/>
</dbReference>
<organism evidence="4 5">
    <name type="scientific">Pseudotabrizicola sediminis</name>
    <dbReference type="NCBI Taxonomy" id="2486418"/>
    <lineage>
        <taxon>Bacteria</taxon>
        <taxon>Pseudomonadati</taxon>
        <taxon>Pseudomonadota</taxon>
        <taxon>Alphaproteobacteria</taxon>
        <taxon>Rhodobacterales</taxon>
        <taxon>Paracoccaceae</taxon>
        <taxon>Pseudotabrizicola</taxon>
    </lineage>
</organism>
<accession>A0ABY2KQY3</accession>
<gene>
    <name evidence="4" type="ORF">EEB11_03100</name>
</gene>
<comment type="caution">
    <text evidence="4">The sequence shown here is derived from an EMBL/GenBank/DDBJ whole genome shotgun (WGS) entry which is preliminary data.</text>
</comment>
<dbReference type="Proteomes" id="UP000297741">
    <property type="component" value="Unassembled WGS sequence"/>
</dbReference>
<dbReference type="PROSITE" id="PS00330">
    <property type="entry name" value="HEMOLYSIN_CALCIUM"/>
    <property type="match status" value="2"/>
</dbReference>
<evidence type="ECO:0000313" key="4">
    <source>
        <dbReference type="EMBL" id="TGD44586.1"/>
    </source>
</evidence>
<feature type="compositionally biased region" description="Acidic residues" evidence="3">
    <location>
        <begin position="25"/>
        <end position="37"/>
    </location>
</feature>